<dbReference type="AlphaFoldDB" id="A0A1I9LVW5"/>
<proteinExistence type="predicted"/>
<evidence type="ECO:0000313" key="2">
    <source>
        <dbReference type="EMBL" id="ANS57735.1"/>
    </source>
</evidence>
<protein>
    <submittedName>
        <fullName evidence="2">Uncharacterized protein</fullName>
    </submittedName>
</protein>
<keyword evidence="2" id="KW-0150">Chloroplast</keyword>
<reference evidence="2" key="1">
    <citation type="submission" date="2015-11" db="EMBL/GenBank/DDBJ databases">
        <title>Complete mitochondrial and plastid genomes of the freshwater brown alga Pleurocladia lacustris A. Braun and its phylogenetic placement in the Phaeophyceae.</title>
        <authorList>
            <person name="Wang X."/>
            <person name="Wehr J.D."/>
            <person name="Karol K.G."/>
        </authorList>
    </citation>
    <scope>NUCLEOTIDE SEQUENCE</scope>
    <source>
        <strain evidence="1">Sa2</strain>
        <strain evidence="2">SAG 25.93</strain>
    </source>
</reference>
<dbReference type="GeneID" id="30512269"/>
<evidence type="ECO:0000313" key="1">
    <source>
        <dbReference type="EMBL" id="ANS57592.1"/>
    </source>
</evidence>
<dbReference type="RefSeq" id="YP_009327087.1">
    <property type="nucleotide sequence ID" value="NC_032045.1"/>
</dbReference>
<keyword evidence="2" id="KW-0934">Plastid</keyword>
<geneLocation type="chloroplast" evidence="2"/>
<dbReference type="EMBL" id="KU164872">
    <property type="protein sequence ID" value="ANS57735.1"/>
    <property type="molecule type" value="Genomic_DNA"/>
</dbReference>
<name>A0A1I9LVW5_9PHAE</name>
<organism evidence="2">
    <name type="scientific">Pleurocladia lacustris</name>
    <dbReference type="NCBI Taxonomy" id="246121"/>
    <lineage>
        <taxon>Eukaryota</taxon>
        <taxon>Sar</taxon>
        <taxon>Stramenopiles</taxon>
        <taxon>Ochrophyta</taxon>
        <taxon>PX clade</taxon>
        <taxon>Phaeophyceae</taxon>
        <taxon>Ectocarpales</taxon>
        <taxon>Chordariaceae</taxon>
        <taxon>Pleurocladia</taxon>
    </lineage>
</organism>
<accession>A0A1I9LVW5</accession>
<dbReference type="EMBL" id="KU164871">
    <property type="protein sequence ID" value="ANS57592.1"/>
    <property type="molecule type" value="Genomic_DNA"/>
</dbReference>
<sequence length="136" mass="16418">MNFLKKKKRIASIFFLLRALNPFFFELLMDSIKDFNKTLINKNKIIILFTFYLNLFSTEKLNLQKTVKELDQKIPTDNELYSILKQISFSKNTMNKELKFLFEKNFFCNLYLHRYNELLTLQIIMSNQIIKNLDNI</sequence>